<name>A0A563U1D1_9SPHI</name>
<dbReference type="EMBL" id="VOEJ01000009">
    <property type="protein sequence ID" value="TWR25210.1"/>
    <property type="molecule type" value="Genomic_DNA"/>
</dbReference>
<feature type="transmembrane region" description="Helical" evidence="1">
    <location>
        <begin position="77"/>
        <end position="94"/>
    </location>
</feature>
<feature type="transmembrane region" description="Helical" evidence="1">
    <location>
        <begin position="101"/>
        <end position="122"/>
    </location>
</feature>
<feature type="transmembrane region" description="Helical" evidence="1">
    <location>
        <begin position="356"/>
        <end position="381"/>
    </location>
</feature>
<keyword evidence="3" id="KW-1185">Reference proteome</keyword>
<feature type="transmembrane region" description="Helical" evidence="1">
    <location>
        <begin position="209"/>
        <end position="228"/>
    </location>
</feature>
<reference evidence="2 3" key="1">
    <citation type="submission" date="2019-07" db="EMBL/GenBank/DDBJ databases">
        <authorList>
            <person name="Kim J."/>
        </authorList>
    </citation>
    <scope>NUCLEOTIDE SEQUENCE [LARGE SCALE GENOMIC DNA]</scope>
    <source>
        <strain evidence="3">dk17</strain>
    </source>
</reference>
<evidence type="ECO:0000313" key="2">
    <source>
        <dbReference type="EMBL" id="TWR25210.1"/>
    </source>
</evidence>
<gene>
    <name evidence="2" type="ORF">FPZ43_17215</name>
</gene>
<comment type="caution">
    <text evidence="2">The sequence shown here is derived from an EMBL/GenBank/DDBJ whole genome shotgun (WGS) entry which is preliminary data.</text>
</comment>
<sequence>MLNKRIYPLMLMILVLASFFRMQAVVLGISCLVIAIPMKKHFAALKVVRLFAVLLIPAVLGFINGYKNNNYLILKDMYYFTVPVMLILSGIILACRLDIKYFLKTLVFTGVITSVVVTGISIDYMGPRALLDPYAAHYAVGIVGAPGPPLALACLLLTYKFHIRLFTPFWFRLLTGVNAFGMYMFASRTYALILLCFLFLLVADRVKKVWIFPAILFLIVAFTFLPVLSFDAGASESFVGKTLHSFSELTIGDYNTDEDINTRYRGYEAFMALRGYLEGSTQDQVFGEMGKLINLRTFVRLGQDTDFQYIPVLHNGWLYILVKTGALGVICYLSLFFGIVLMNWRIYANRAAKPIVRLFAALTIGCILSLMITNYIVTAFFNMEMSILMITLGYSYLNFHSLLYKIRVARKAITYEYADMQPA</sequence>
<evidence type="ECO:0000256" key="1">
    <source>
        <dbReference type="SAM" id="Phobius"/>
    </source>
</evidence>
<organism evidence="2 3">
    <name type="scientific">Mucilaginibacter pallidiroseus</name>
    <dbReference type="NCBI Taxonomy" id="2599295"/>
    <lineage>
        <taxon>Bacteria</taxon>
        <taxon>Pseudomonadati</taxon>
        <taxon>Bacteroidota</taxon>
        <taxon>Sphingobacteriia</taxon>
        <taxon>Sphingobacteriales</taxon>
        <taxon>Sphingobacteriaceae</taxon>
        <taxon>Mucilaginibacter</taxon>
    </lineage>
</organism>
<keyword evidence="1" id="KW-0472">Membrane</keyword>
<feature type="transmembrane region" description="Helical" evidence="1">
    <location>
        <begin position="180"/>
        <end position="202"/>
    </location>
</feature>
<accession>A0A563U1D1</accession>
<feature type="transmembrane region" description="Helical" evidence="1">
    <location>
        <begin position="387"/>
        <end position="404"/>
    </location>
</feature>
<feature type="transmembrane region" description="Helical" evidence="1">
    <location>
        <begin position="6"/>
        <end position="35"/>
    </location>
</feature>
<evidence type="ECO:0000313" key="3">
    <source>
        <dbReference type="Proteomes" id="UP000320042"/>
    </source>
</evidence>
<dbReference type="AlphaFoldDB" id="A0A563U1D1"/>
<feature type="transmembrane region" description="Helical" evidence="1">
    <location>
        <begin position="317"/>
        <end position="344"/>
    </location>
</feature>
<keyword evidence="1" id="KW-1133">Transmembrane helix</keyword>
<dbReference type="RefSeq" id="WP_146383181.1">
    <property type="nucleotide sequence ID" value="NZ_VOEJ01000009.1"/>
</dbReference>
<keyword evidence="1" id="KW-0812">Transmembrane</keyword>
<proteinExistence type="predicted"/>
<dbReference type="OrthoDB" id="787277at2"/>
<protein>
    <submittedName>
        <fullName evidence="2">Uncharacterized protein</fullName>
    </submittedName>
</protein>
<dbReference type="Proteomes" id="UP000320042">
    <property type="component" value="Unassembled WGS sequence"/>
</dbReference>
<feature type="transmembrane region" description="Helical" evidence="1">
    <location>
        <begin position="47"/>
        <end position="65"/>
    </location>
</feature>